<dbReference type="AlphaFoldDB" id="A0A5N7ARW0"/>
<feature type="compositionally biased region" description="Basic residues" evidence="1">
    <location>
        <begin position="47"/>
        <end position="67"/>
    </location>
</feature>
<evidence type="ECO:0000256" key="1">
    <source>
        <dbReference type="SAM" id="MobiDB-lite"/>
    </source>
</evidence>
<organism evidence="2 3">
    <name type="scientific">Aspergillus bertholletiae</name>
    <dbReference type="NCBI Taxonomy" id="1226010"/>
    <lineage>
        <taxon>Eukaryota</taxon>
        <taxon>Fungi</taxon>
        <taxon>Dikarya</taxon>
        <taxon>Ascomycota</taxon>
        <taxon>Pezizomycotina</taxon>
        <taxon>Eurotiomycetes</taxon>
        <taxon>Eurotiomycetidae</taxon>
        <taxon>Eurotiales</taxon>
        <taxon>Aspergillaceae</taxon>
        <taxon>Aspergillus</taxon>
        <taxon>Aspergillus subgen. Circumdati</taxon>
    </lineage>
</organism>
<evidence type="ECO:0000313" key="2">
    <source>
        <dbReference type="EMBL" id="KAE8371500.1"/>
    </source>
</evidence>
<feature type="compositionally biased region" description="Basic and acidic residues" evidence="1">
    <location>
        <begin position="68"/>
        <end position="78"/>
    </location>
</feature>
<feature type="compositionally biased region" description="Basic and acidic residues" evidence="1">
    <location>
        <begin position="92"/>
        <end position="101"/>
    </location>
</feature>
<dbReference type="EMBL" id="ML736421">
    <property type="protein sequence ID" value="KAE8371500.1"/>
    <property type="molecule type" value="Genomic_DNA"/>
</dbReference>
<accession>A0A5N7ARW0</accession>
<proteinExistence type="predicted"/>
<reference evidence="2 3" key="1">
    <citation type="submission" date="2019-04" db="EMBL/GenBank/DDBJ databases">
        <title>Friends and foes A comparative genomics studyof 23 Aspergillus species from section Flavi.</title>
        <authorList>
            <consortium name="DOE Joint Genome Institute"/>
            <person name="Kjaerbolling I."/>
            <person name="Vesth T."/>
            <person name="Frisvad J.C."/>
            <person name="Nybo J.L."/>
            <person name="Theobald S."/>
            <person name="Kildgaard S."/>
            <person name="Isbrandt T."/>
            <person name="Kuo A."/>
            <person name="Sato A."/>
            <person name="Lyhne E.K."/>
            <person name="Kogle M.E."/>
            <person name="Wiebenga A."/>
            <person name="Kun R.S."/>
            <person name="Lubbers R.J."/>
            <person name="Makela M.R."/>
            <person name="Barry K."/>
            <person name="Chovatia M."/>
            <person name="Clum A."/>
            <person name="Daum C."/>
            <person name="Haridas S."/>
            <person name="He G."/>
            <person name="LaButti K."/>
            <person name="Lipzen A."/>
            <person name="Mondo S."/>
            <person name="Riley R."/>
            <person name="Salamov A."/>
            <person name="Simmons B.A."/>
            <person name="Magnuson J.K."/>
            <person name="Henrissat B."/>
            <person name="Mortensen U.H."/>
            <person name="Larsen T.O."/>
            <person name="Devries R.P."/>
            <person name="Grigoriev I.V."/>
            <person name="Machida M."/>
            <person name="Baker S.E."/>
            <person name="Andersen M.R."/>
        </authorList>
    </citation>
    <scope>NUCLEOTIDE SEQUENCE [LARGE SCALE GENOMIC DNA]</scope>
    <source>
        <strain evidence="2 3">IBT 29228</strain>
    </source>
</reference>
<protein>
    <submittedName>
        <fullName evidence="2">Uncharacterized protein</fullName>
    </submittedName>
</protein>
<gene>
    <name evidence="2" type="ORF">BDV26DRAFT_286742</name>
</gene>
<sequence>MEPSHPSHGKPFEVAQRLGAEGDNAPSIPKTNPRMRLRGSMSDLYRKQGKQGRDKWKKTKSPHKQKEKAKEAKGKNNDARMGGNGPWDMDTGEERGSERQE</sequence>
<keyword evidence="3" id="KW-1185">Reference proteome</keyword>
<dbReference type="Proteomes" id="UP000326198">
    <property type="component" value="Unassembled WGS sequence"/>
</dbReference>
<feature type="region of interest" description="Disordered" evidence="1">
    <location>
        <begin position="1"/>
        <end position="101"/>
    </location>
</feature>
<name>A0A5N7ARW0_9EURO</name>
<evidence type="ECO:0000313" key="3">
    <source>
        <dbReference type="Proteomes" id="UP000326198"/>
    </source>
</evidence>